<proteinExistence type="predicted"/>
<dbReference type="InterPro" id="IPR020846">
    <property type="entry name" value="MFS_dom"/>
</dbReference>
<dbReference type="PANTHER" id="PTHR42718">
    <property type="entry name" value="MAJOR FACILITATOR SUPERFAMILY MULTIDRUG TRANSPORTER MFSC"/>
    <property type="match status" value="1"/>
</dbReference>
<evidence type="ECO:0000313" key="9">
    <source>
        <dbReference type="Proteomes" id="UP001165561"/>
    </source>
</evidence>
<dbReference type="EMBL" id="JARACI010000440">
    <property type="protein sequence ID" value="MDD9205352.1"/>
    <property type="molecule type" value="Genomic_DNA"/>
</dbReference>
<dbReference type="InterPro" id="IPR036259">
    <property type="entry name" value="MFS_trans_sf"/>
</dbReference>
<feature type="transmembrane region" description="Helical" evidence="6">
    <location>
        <begin position="247"/>
        <end position="273"/>
    </location>
</feature>
<accession>A0ABT5TTG8</accession>
<evidence type="ECO:0000256" key="2">
    <source>
        <dbReference type="ARBA" id="ARBA00022448"/>
    </source>
</evidence>
<dbReference type="Pfam" id="PF07690">
    <property type="entry name" value="MFS_1"/>
    <property type="match status" value="1"/>
</dbReference>
<keyword evidence="3 6" id="KW-0812">Transmembrane</keyword>
<dbReference type="PANTHER" id="PTHR42718:SF9">
    <property type="entry name" value="MAJOR FACILITATOR SUPERFAMILY MULTIDRUG TRANSPORTER MFSC"/>
    <property type="match status" value="1"/>
</dbReference>
<feature type="domain" description="Major facilitator superfamily (MFS) profile" evidence="7">
    <location>
        <begin position="1"/>
        <end position="287"/>
    </location>
</feature>
<feature type="transmembrane region" description="Helical" evidence="6">
    <location>
        <begin position="55"/>
        <end position="80"/>
    </location>
</feature>
<evidence type="ECO:0000256" key="1">
    <source>
        <dbReference type="ARBA" id="ARBA00004651"/>
    </source>
</evidence>
<gene>
    <name evidence="8" type="ORF">PU560_02585</name>
</gene>
<dbReference type="Proteomes" id="UP001165561">
    <property type="component" value="Unassembled WGS sequence"/>
</dbReference>
<evidence type="ECO:0000256" key="4">
    <source>
        <dbReference type="ARBA" id="ARBA00022989"/>
    </source>
</evidence>
<comment type="caution">
    <text evidence="8">The sequence shown here is derived from an EMBL/GenBank/DDBJ whole genome shotgun (WGS) entry which is preliminary data.</text>
</comment>
<name>A0ABT5TTG8_9MICO</name>
<evidence type="ECO:0000256" key="3">
    <source>
        <dbReference type="ARBA" id="ARBA00022692"/>
    </source>
</evidence>
<keyword evidence="5 6" id="KW-0472">Membrane</keyword>
<feature type="transmembrane region" description="Helical" evidence="6">
    <location>
        <begin position="86"/>
        <end position="108"/>
    </location>
</feature>
<feature type="non-terminal residue" evidence="8">
    <location>
        <position position="287"/>
    </location>
</feature>
<organism evidence="8 9">
    <name type="scientific">Georgenia halotolerans</name>
    <dbReference type="NCBI Taxonomy" id="3028317"/>
    <lineage>
        <taxon>Bacteria</taxon>
        <taxon>Bacillati</taxon>
        <taxon>Actinomycetota</taxon>
        <taxon>Actinomycetes</taxon>
        <taxon>Micrococcales</taxon>
        <taxon>Bogoriellaceae</taxon>
        <taxon>Georgenia</taxon>
    </lineage>
</organism>
<dbReference type="SUPFAM" id="SSF103473">
    <property type="entry name" value="MFS general substrate transporter"/>
    <property type="match status" value="1"/>
</dbReference>
<keyword evidence="2" id="KW-0813">Transport</keyword>
<feature type="transmembrane region" description="Helical" evidence="6">
    <location>
        <begin position="144"/>
        <end position="163"/>
    </location>
</feature>
<dbReference type="Gene3D" id="1.20.1720.10">
    <property type="entry name" value="Multidrug resistance protein D"/>
    <property type="match status" value="1"/>
</dbReference>
<feature type="transmembrane region" description="Helical" evidence="6">
    <location>
        <begin position="115"/>
        <end position="138"/>
    </location>
</feature>
<keyword evidence="9" id="KW-1185">Reference proteome</keyword>
<evidence type="ECO:0000259" key="7">
    <source>
        <dbReference type="PROSITE" id="PS50850"/>
    </source>
</evidence>
<evidence type="ECO:0000256" key="6">
    <source>
        <dbReference type="SAM" id="Phobius"/>
    </source>
</evidence>
<feature type="transmembrane region" description="Helical" evidence="6">
    <location>
        <begin position="175"/>
        <end position="194"/>
    </location>
</feature>
<evidence type="ECO:0000313" key="8">
    <source>
        <dbReference type="EMBL" id="MDD9205352.1"/>
    </source>
</evidence>
<evidence type="ECO:0000256" key="5">
    <source>
        <dbReference type="ARBA" id="ARBA00023136"/>
    </source>
</evidence>
<comment type="subcellular location">
    <subcellularLocation>
        <location evidence="1">Cell membrane</location>
        <topology evidence="1">Multi-pass membrane protein</topology>
    </subcellularLocation>
</comment>
<reference evidence="8" key="1">
    <citation type="submission" date="2023-02" db="EMBL/GenBank/DDBJ databases">
        <title>Georgenia sp.10Sc9-8, isolated from a soil sample collected from the Taklamakan desert.</title>
        <authorList>
            <person name="Liu S."/>
        </authorList>
    </citation>
    <scope>NUCLEOTIDE SEQUENCE</scope>
    <source>
        <strain evidence="8">10Sc9-8</strain>
    </source>
</reference>
<sequence>MILNETVMSVAIPRLMTEFSVTAATAQWLTTAFMLTMAVVIPTTGLILTRFSTRAVFLAAMGTFTAGTALAAAAPVFPVLVAARVIQASGTAVMLPLLITTVMTFVPVSRRGRTMGLISIVIAVAPATGPTFSGFILANLGWRWMFLAVLPIALVAVVVGGVLVRNITTPRAVPVDVLSIALSATAFGGLIYGLSSIGESTEGNAAVSPAVPLLLGSGALTLFVWRQIRLQRRDAALLDLRPFRSRTFSVGIGMMLISMGALFGTLILLPMLLQNVMGLTTLETGLV</sequence>
<feature type="transmembrane region" description="Helical" evidence="6">
    <location>
        <begin position="26"/>
        <end position="48"/>
    </location>
</feature>
<protein>
    <submittedName>
        <fullName evidence="8">MFS transporter</fullName>
    </submittedName>
</protein>
<dbReference type="PROSITE" id="PS50850">
    <property type="entry name" value="MFS"/>
    <property type="match status" value="1"/>
</dbReference>
<feature type="transmembrane region" description="Helical" evidence="6">
    <location>
        <begin position="206"/>
        <end position="226"/>
    </location>
</feature>
<keyword evidence="4 6" id="KW-1133">Transmembrane helix</keyword>
<dbReference type="InterPro" id="IPR011701">
    <property type="entry name" value="MFS"/>
</dbReference>